<dbReference type="EMBL" id="ACCL02000020">
    <property type="protein sequence ID" value="EET59225.1"/>
    <property type="molecule type" value="Genomic_DNA"/>
</dbReference>
<name>C6LJB1_9FIRM</name>
<gene>
    <name evidence="1" type="ORF">BRYFOR_08746</name>
</gene>
<keyword evidence="2" id="KW-1185">Reference proteome</keyword>
<evidence type="ECO:0000313" key="1">
    <source>
        <dbReference type="EMBL" id="EET59225.1"/>
    </source>
</evidence>
<reference evidence="1" key="1">
    <citation type="submission" date="2009-07" db="EMBL/GenBank/DDBJ databases">
        <authorList>
            <person name="Weinstock G."/>
            <person name="Sodergren E."/>
            <person name="Clifton S."/>
            <person name="Fulton L."/>
            <person name="Fulton B."/>
            <person name="Courtney L."/>
            <person name="Fronick C."/>
            <person name="Harrison M."/>
            <person name="Strong C."/>
            <person name="Farmer C."/>
            <person name="Delahaunty K."/>
            <person name="Markovic C."/>
            <person name="Hall O."/>
            <person name="Minx P."/>
            <person name="Tomlinson C."/>
            <person name="Mitreva M."/>
            <person name="Nelson J."/>
            <person name="Hou S."/>
            <person name="Wollam A."/>
            <person name="Pepin K.H."/>
            <person name="Johnson M."/>
            <person name="Bhonagiri V."/>
            <person name="Nash W.E."/>
            <person name="Warren W."/>
            <person name="Chinwalla A."/>
            <person name="Mardis E.R."/>
            <person name="Wilson R.K."/>
        </authorList>
    </citation>
    <scope>NUCLEOTIDE SEQUENCE [LARGE SCALE GENOMIC DNA]</scope>
    <source>
        <strain evidence="1">DSM 14469</strain>
    </source>
</reference>
<sequence length="119" mass="13950">MKESVRLLRRLGFNSVLQDAKAWEDLEERCQGKEASPYVSMLEYMQQEIKENGMSHEFMALYMNGDNLYPNIRFSPPVYGESVMDQKGNDGKWYRYWSEKAKDSMETQDRRVGCFGSIP</sequence>
<organism evidence="1 2">
    <name type="scientific">Marvinbryantia formatexigens DSM 14469</name>
    <dbReference type="NCBI Taxonomy" id="478749"/>
    <lineage>
        <taxon>Bacteria</taxon>
        <taxon>Bacillati</taxon>
        <taxon>Bacillota</taxon>
        <taxon>Clostridia</taxon>
        <taxon>Lachnospirales</taxon>
        <taxon>Lachnospiraceae</taxon>
        <taxon>Marvinbryantia</taxon>
    </lineage>
</organism>
<comment type="caution">
    <text evidence="1">The sequence shown here is derived from an EMBL/GenBank/DDBJ whole genome shotgun (WGS) entry which is preliminary data.</text>
</comment>
<dbReference type="Proteomes" id="UP000005561">
    <property type="component" value="Unassembled WGS sequence"/>
</dbReference>
<protein>
    <submittedName>
        <fullName evidence="1">Uncharacterized protein</fullName>
    </submittedName>
</protein>
<dbReference type="OrthoDB" id="2011061at2"/>
<dbReference type="RefSeq" id="WP_006863510.1">
    <property type="nucleotide sequence ID" value="NZ_ACCL02000020.1"/>
</dbReference>
<dbReference type="AlphaFoldDB" id="C6LJB1"/>
<proteinExistence type="predicted"/>
<accession>C6LJB1</accession>
<dbReference type="eggNOG" id="COG1874">
    <property type="taxonomic scope" value="Bacteria"/>
</dbReference>
<evidence type="ECO:0000313" key="2">
    <source>
        <dbReference type="Proteomes" id="UP000005561"/>
    </source>
</evidence>
<dbReference type="STRING" id="168384.SAMN05660368_03210"/>